<dbReference type="InterPro" id="IPR007037">
    <property type="entry name" value="SIP_rossman_dom"/>
</dbReference>
<feature type="domain" description="FAD-binding FR-type" evidence="1">
    <location>
        <begin position="18"/>
        <end position="151"/>
    </location>
</feature>
<dbReference type="InterPro" id="IPR017927">
    <property type="entry name" value="FAD-bd_FR_type"/>
</dbReference>
<dbReference type="PANTHER" id="PTHR30157:SF0">
    <property type="entry name" value="NADPH-DEPENDENT FERRIC-CHELATE REDUCTASE"/>
    <property type="match status" value="1"/>
</dbReference>
<protein>
    <submittedName>
        <fullName evidence="2">Siderophore-interacting protein</fullName>
    </submittedName>
</protein>
<comment type="caution">
    <text evidence="2">The sequence shown here is derived from an EMBL/GenBank/DDBJ whole genome shotgun (WGS) entry which is preliminary data.</text>
</comment>
<dbReference type="InterPro" id="IPR013113">
    <property type="entry name" value="SIP_FAD-bd"/>
</dbReference>
<gene>
    <name evidence="2" type="ORF">JD276_06635</name>
</gene>
<dbReference type="InterPro" id="IPR039374">
    <property type="entry name" value="SIP_fam"/>
</dbReference>
<dbReference type="PROSITE" id="PS51384">
    <property type="entry name" value="FAD_FR"/>
    <property type="match status" value="1"/>
</dbReference>
<dbReference type="GO" id="GO:0016491">
    <property type="term" value="F:oxidoreductase activity"/>
    <property type="evidence" value="ECO:0007669"/>
    <property type="project" value="InterPro"/>
</dbReference>
<reference evidence="2" key="1">
    <citation type="submission" date="2020-12" db="EMBL/GenBank/DDBJ databases">
        <title>Leucobacter sp. CAS1, isolated from Chromium sludge.</title>
        <authorList>
            <person name="Xu Z."/>
        </authorList>
    </citation>
    <scope>NUCLEOTIDE SEQUENCE</scope>
    <source>
        <strain evidence="2">CSA1</strain>
    </source>
</reference>
<name>A0A934Q7V6_9MICO</name>
<accession>A0A934Q7V6</accession>
<dbReference type="RefSeq" id="WP_200114881.1">
    <property type="nucleotide sequence ID" value="NZ_JAEHOH010000008.1"/>
</dbReference>
<dbReference type="Gene3D" id="2.40.30.10">
    <property type="entry name" value="Translation factors"/>
    <property type="match status" value="1"/>
</dbReference>
<dbReference type="Pfam" id="PF04954">
    <property type="entry name" value="SIP"/>
    <property type="match status" value="1"/>
</dbReference>
<dbReference type="Proteomes" id="UP000608530">
    <property type="component" value="Unassembled WGS sequence"/>
</dbReference>
<dbReference type="CDD" id="cd06193">
    <property type="entry name" value="siderophore_interacting"/>
    <property type="match status" value="1"/>
</dbReference>
<dbReference type="SUPFAM" id="SSF63380">
    <property type="entry name" value="Riboflavin synthase domain-like"/>
    <property type="match status" value="1"/>
</dbReference>
<sequence length="285" mass="30693">MSEQDPQPRDRFARAGRRHRFTAREVHVAETARPVDAFIRVTFSGPELHDFVSTGPGDHVRLFFPHPITGELVAPAPAGPGEDGIVRPEAPMFARDFTPLNVRVDPESDGTLVDVDFLRHPDPGPASAWAEAAAAGDRLVAVGPRGSRGVPAAADRILCVADASALPSAARWIAQAPEGTTVEVLADLHPADLDWADAYLRELSGRAAEVYEVFGDLGGAVRDFGVDEGTFVVASGEAGRLIPLRKLLKYELGLPREQYAISGYWKRGMVAFDHHAPIDPADPDD</sequence>
<dbReference type="InterPro" id="IPR039261">
    <property type="entry name" value="FNR_nucleotide-bd"/>
</dbReference>
<evidence type="ECO:0000313" key="2">
    <source>
        <dbReference type="EMBL" id="MBK0418711.1"/>
    </source>
</evidence>
<dbReference type="EMBL" id="JAEHOH010000008">
    <property type="protein sequence ID" value="MBK0418711.1"/>
    <property type="molecule type" value="Genomic_DNA"/>
</dbReference>
<evidence type="ECO:0000259" key="1">
    <source>
        <dbReference type="PROSITE" id="PS51384"/>
    </source>
</evidence>
<dbReference type="AlphaFoldDB" id="A0A934Q7V6"/>
<dbReference type="InterPro" id="IPR017938">
    <property type="entry name" value="Riboflavin_synthase-like_b-brl"/>
</dbReference>
<evidence type="ECO:0000313" key="3">
    <source>
        <dbReference type="Proteomes" id="UP000608530"/>
    </source>
</evidence>
<dbReference type="Gene3D" id="3.40.50.80">
    <property type="entry name" value="Nucleotide-binding domain of ferredoxin-NADP reductase (FNR) module"/>
    <property type="match status" value="1"/>
</dbReference>
<organism evidence="2 3">
    <name type="scientific">Leucobacter chromiisoli</name>
    <dbReference type="NCBI Taxonomy" id="2796471"/>
    <lineage>
        <taxon>Bacteria</taxon>
        <taxon>Bacillati</taxon>
        <taxon>Actinomycetota</taxon>
        <taxon>Actinomycetes</taxon>
        <taxon>Micrococcales</taxon>
        <taxon>Microbacteriaceae</taxon>
        <taxon>Leucobacter</taxon>
    </lineage>
</organism>
<keyword evidence="3" id="KW-1185">Reference proteome</keyword>
<dbReference type="Pfam" id="PF08021">
    <property type="entry name" value="FAD_binding_9"/>
    <property type="match status" value="1"/>
</dbReference>
<proteinExistence type="predicted"/>
<dbReference type="PANTHER" id="PTHR30157">
    <property type="entry name" value="FERRIC REDUCTASE, NADPH-DEPENDENT"/>
    <property type="match status" value="1"/>
</dbReference>